<organism evidence="2 3">
    <name type="scientific">Porites evermanni</name>
    <dbReference type="NCBI Taxonomy" id="104178"/>
    <lineage>
        <taxon>Eukaryota</taxon>
        <taxon>Metazoa</taxon>
        <taxon>Cnidaria</taxon>
        <taxon>Anthozoa</taxon>
        <taxon>Hexacorallia</taxon>
        <taxon>Scleractinia</taxon>
        <taxon>Fungiina</taxon>
        <taxon>Poritidae</taxon>
        <taxon>Porites</taxon>
    </lineage>
</organism>
<evidence type="ECO:0000313" key="3">
    <source>
        <dbReference type="Proteomes" id="UP001159427"/>
    </source>
</evidence>
<name>A0ABN8MDU1_9CNID</name>
<evidence type="ECO:0000313" key="2">
    <source>
        <dbReference type="EMBL" id="CAH3025980.1"/>
    </source>
</evidence>
<feature type="domain" description="Cyclic nucleotide-binding" evidence="1">
    <location>
        <begin position="121"/>
        <end position="180"/>
    </location>
</feature>
<feature type="domain" description="Cyclic nucleotide-binding" evidence="1">
    <location>
        <begin position="304"/>
        <end position="367"/>
    </location>
</feature>
<dbReference type="PROSITE" id="PS50042">
    <property type="entry name" value="CNMP_BINDING_3"/>
    <property type="match status" value="3"/>
</dbReference>
<dbReference type="InterPro" id="IPR018490">
    <property type="entry name" value="cNMP-bd_dom_sf"/>
</dbReference>
<sequence>MAQHLTSSLTCFSMKHNHACCGHDRRDFWLPRQLDRGRKLKYSLWRVTLQFSEELLCRPPEQRNNKDIQNVLSWIRHKSSLFKNLEDKFLKNLMILQGSVSVYARKEDDHVSEYHPQHDMGAVRSTQERLAYFGTELGSLKSGRSFGEMVLTSERKDRNATVIADELTDLIIINEELYKKSFQVHNLEWKEKSSFALACPLFLSWPTALKALLIENLKLHKIHFGNRVVEQGHPCNSVYFIAKGAARVLSDPRKSKEQCEALSPKRVPKKKEINVEEEVEKIELNAMEDLLRPLTVIERRRRRIKHGFVAMETRLRQREIQAATIGPNDVIGDIEMVLDIPEYCASVECVETLEVYELDKVSFQRLVARRSPETLELLRKVVITKLKLRAERFEEIPLFKYLLNRAICLPQYEKPKEIRKNYIPQLERTRPLGKRWKKIGNVVKATTLLLAAPVKRYDERRNAQTESTLMHDGSSSPFYLHIIGGIQEQAVHLRRFSGSKEENAGSTKNDRQSIGLSIVIYYVCFFSYDAYSCACRYACRYFTVNWYSSKRKLINLGTGKKKQRYRGISTLGV</sequence>
<accession>A0ABN8MDU1</accession>
<reference evidence="2 3" key="1">
    <citation type="submission" date="2022-05" db="EMBL/GenBank/DDBJ databases">
        <authorList>
            <consortium name="Genoscope - CEA"/>
            <person name="William W."/>
        </authorList>
    </citation>
    <scope>NUCLEOTIDE SEQUENCE [LARGE SCALE GENOMIC DNA]</scope>
</reference>
<protein>
    <recommendedName>
        <fullName evidence="1">Cyclic nucleotide-binding domain-containing protein</fullName>
    </recommendedName>
</protein>
<dbReference type="InterPro" id="IPR000595">
    <property type="entry name" value="cNMP-bd_dom"/>
</dbReference>
<dbReference type="SUPFAM" id="SSF51206">
    <property type="entry name" value="cAMP-binding domain-like"/>
    <property type="match status" value="2"/>
</dbReference>
<keyword evidence="3" id="KW-1185">Reference proteome</keyword>
<dbReference type="PANTHER" id="PTHR23011">
    <property type="entry name" value="CYCLIC NUCLEOTIDE-BINDING DOMAIN CONTAINING PROTEIN"/>
    <property type="match status" value="1"/>
</dbReference>
<dbReference type="InterPro" id="IPR014710">
    <property type="entry name" value="RmlC-like_jellyroll"/>
</dbReference>
<dbReference type="CDD" id="cd00038">
    <property type="entry name" value="CAP_ED"/>
    <property type="match status" value="1"/>
</dbReference>
<dbReference type="EMBL" id="CALNXI010000382">
    <property type="protein sequence ID" value="CAH3025980.1"/>
    <property type="molecule type" value="Genomic_DNA"/>
</dbReference>
<dbReference type="PANTHER" id="PTHR23011:SF28">
    <property type="entry name" value="CYCLIC NUCLEOTIDE-BINDING DOMAIN CONTAINING PROTEIN"/>
    <property type="match status" value="1"/>
</dbReference>
<evidence type="ECO:0000259" key="1">
    <source>
        <dbReference type="PROSITE" id="PS50042"/>
    </source>
</evidence>
<gene>
    <name evidence="2" type="ORF">PEVE_00027751</name>
</gene>
<dbReference type="Proteomes" id="UP001159427">
    <property type="component" value="Unassembled WGS sequence"/>
</dbReference>
<comment type="caution">
    <text evidence="2">The sequence shown here is derived from an EMBL/GenBank/DDBJ whole genome shotgun (WGS) entry which is preliminary data.</text>
</comment>
<feature type="domain" description="Cyclic nucleotide-binding" evidence="1">
    <location>
        <begin position="201"/>
        <end position="249"/>
    </location>
</feature>
<proteinExistence type="predicted"/>
<dbReference type="Gene3D" id="2.60.120.10">
    <property type="entry name" value="Jelly Rolls"/>
    <property type="match status" value="2"/>
</dbReference>